<protein>
    <submittedName>
        <fullName evidence="1">Jg25039 protein</fullName>
    </submittedName>
</protein>
<dbReference type="AlphaFoldDB" id="A0A8S4QMS6"/>
<accession>A0A8S4QMS6</accession>
<keyword evidence="2" id="KW-1185">Reference proteome</keyword>
<evidence type="ECO:0000313" key="1">
    <source>
        <dbReference type="EMBL" id="CAH2216628.1"/>
    </source>
</evidence>
<comment type="caution">
    <text evidence="1">The sequence shown here is derived from an EMBL/GenBank/DDBJ whole genome shotgun (WGS) entry which is preliminary data.</text>
</comment>
<reference evidence="1" key="1">
    <citation type="submission" date="2022-03" db="EMBL/GenBank/DDBJ databases">
        <authorList>
            <person name="Lindestad O."/>
        </authorList>
    </citation>
    <scope>NUCLEOTIDE SEQUENCE</scope>
</reference>
<dbReference type="Proteomes" id="UP000838756">
    <property type="component" value="Unassembled WGS sequence"/>
</dbReference>
<name>A0A8S4QMS6_9NEOP</name>
<feature type="non-terminal residue" evidence="1">
    <location>
        <position position="61"/>
    </location>
</feature>
<evidence type="ECO:0000313" key="2">
    <source>
        <dbReference type="Proteomes" id="UP000838756"/>
    </source>
</evidence>
<sequence length="61" mass="6461">DLMVCGVTLLVLLAVIVGIVIGARSGPPLERPLRLGRFITTQTSCGLIEGILDDGVYNFFG</sequence>
<feature type="non-terminal residue" evidence="1">
    <location>
        <position position="1"/>
    </location>
</feature>
<organism evidence="1 2">
    <name type="scientific">Pararge aegeria aegeria</name>
    <dbReference type="NCBI Taxonomy" id="348720"/>
    <lineage>
        <taxon>Eukaryota</taxon>
        <taxon>Metazoa</taxon>
        <taxon>Ecdysozoa</taxon>
        <taxon>Arthropoda</taxon>
        <taxon>Hexapoda</taxon>
        <taxon>Insecta</taxon>
        <taxon>Pterygota</taxon>
        <taxon>Neoptera</taxon>
        <taxon>Endopterygota</taxon>
        <taxon>Lepidoptera</taxon>
        <taxon>Glossata</taxon>
        <taxon>Ditrysia</taxon>
        <taxon>Papilionoidea</taxon>
        <taxon>Nymphalidae</taxon>
        <taxon>Satyrinae</taxon>
        <taxon>Satyrini</taxon>
        <taxon>Parargina</taxon>
        <taxon>Pararge</taxon>
    </lineage>
</organism>
<dbReference type="EMBL" id="CAKXAJ010016196">
    <property type="protein sequence ID" value="CAH2216628.1"/>
    <property type="molecule type" value="Genomic_DNA"/>
</dbReference>
<proteinExistence type="predicted"/>
<gene>
    <name evidence="1" type="primary">jg25039</name>
    <name evidence="1" type="ORF">PAEG_LOCUS4618</name>
</gene>